<dbReference type="RefSeq" id="WP_110023309.1">
    <property type="nucleotide sequence ID" value="NZ_PDNZ01000004.1"/>
</dbReference>
<dbReference type="AlphaFoldDB" id="A0A317T6F9"/>
<reference evidence="2" key="1">
    <citation type="submission" date="2017-10" db="EMBL/GenBank/DDBJ databases">
        <authorList>
            <person name="Gaisin V.A."/>
            <person name="Rysina M.S."/>
            <person name="Grouzdev D.S."/>
        </authorList>
    </citation>
    <scope>NUCLEOTIDE SEQUENCE [LARGE SCALE GENOMIC DNA]</scope>
    <source>
        <strain evidence="2">V1</strain>
    </source>
</reference>
<evidence type="ECO:0000313" key="1">
    <source>
        <dbReference type="EMBL" id="PWW82175.1"/>
    </source>
</evidence>
<name>A0A317T6F9_9CHLB</name>
<keyword evidence="2" id="KW-1185">Reference proteome</keyword>
<dbReference type="EMBL" id="PDNZ01000004">
    <property type="protein sequence ID" value="PWW82175.1"/>
    <property type="molecule type" value="Genomic_DNA"/>
</dbReference>
<evidence type="ECO:0008006" key="3">
    <source>
        <dbReference type="Google" id="ProtNLM"/>
    </source>
</evidence>
<gene>
    <name evidence="1" type="ORF">CR164_07540</name>
</gene>
<comment type="caution">
    <text evidence="1">The sequence shown here is derived from an EMBL/GenBank/DDBJ whole genome shotgun (WGS) entry which is preliminary data.</text>
</comment>
<dbReference type="Proteomes" id="UP000246278">
    <property type="component" value="Unassembled WGS sequence"/>
</dbReference>
<accession>A0A317T6F9</accession>
<proteinExistence type="predicted"/>
<dbReference type="Pfam" id="PF14357">
    <property type="entry name" value="DUF4404"/>
    <property type="match status" value="1"/>
</dbReference>
<sequence>MEKQRLQELLVQLHEELEQTETVDERTGEVLTDLKKDIGRLVHEEVVIEDEQDGLTERLGNALDHFEEDHPKLSIVIQHVLDSLARMGF</sequence>
<dbReference type="InterPro" id="IPR025516">
    <property type="entry name" value="DUF4404"/>
</dbReference>
<evidence type="ECO:0000313" key="2">
    <source>
        <dbReference type="Proteomes" id="UP000246278"/>
    </source>
</evidence>
<organism evidence="1 2">
    <name type="scientific">Prosthecochloris marina</name>
    <dbReference type="NCBI Taxonomy" id="2017681"/>
    <lineage>
        <taxon>Bacteria</taxon>
        <taxon>Pseudomonadati</taxon>
        <taxon>Chlorobiota</taxon>
        <taxon>Chlorobiia</taxon>
        <taxon>Chlorobiales</taxon>
        <taxon>Chlorobiaceae</taxon>
        <taxon>Prosthecochloris</taxon>
    </lineage>
</organism>
<dbReference type="OrthoDB" id="595265at2"/>
<protein>
    <recommendedName>
        <fullName evidence="3">DUF4404 domain-containing protein</fullName>
    </recommendedName>
</protein>